<feature type="region of interest" description="Disordered" evidence="2">
    <location>
        <begin position="524"/>
        <end position="549"/>
    </location>
</feature>
<reference evidence="3 4" key="1">
    <citation type="submission" date="2019-12" db="EMBL/GenBank/DDBJ databases">
        <title>The draft genomic sequence of strain Chitinophaga oryziterrae JCM 16595.</title>
        <authorList>
            <person name="Zhang X."/>
        </authorList>
    </citation>
    <scope>NUCLEOTIDE SEQUENCE [LARGE SCALE GENOMIC DNA]</scope>
    <source>
        <strain evidence="3 4">JCM 16595</strain>
    </source>
</reference>
<dbReference type="PROSITE" id="PS50005">
    <property type="entry name" value="TPR"/>
    <property type="match status" value="1"/>
</dbReference>
<feature type="region of interest" description="Disordered" evidence="2">
    <location>
        <begin position="33"/>
        <end position="54"/>
    </location>
</feature>
<feature type="region of interest" description="Disordered" evidence="2">
    <location>
        <begin position="580"/>
        <end position="617"/>
    </location>
</feature>
<keyword evidence="4" id="KW-1185">Reference proteome</keyword>
<evidence type="ECO:0000256" key="2">
    <source>
        <dbReference type="SAM" id="MobiDB-lite"/>
    </source>
</evidence>
<dbReference type="Pfam" id="PF13432">
    <property type="entry name" value="TPR_16"/>
    <property type="match status" value="1"/>
</dbReference>
<feature type="repeat" description="TPR" evidence="1">
    <location>
        <begin position="310"/>
        <end position="343"/>
    </location>
</feature>
<feature type="compositionally biased region" description="Polar residues" evidence="2">
    <location>
        <begin position="37"/>
        <end position="54"/>
    </location>
</feature>
<organism evidence="3 4">
    <name type="scientific">Chitinophaga oryziterrae</name>
    <dbReference type="NCBI Taxonomy" id="1031224"/>
    <lineage>
        <taxon>Bacteria</taxon>
        <taxon>Pseudomonadati</taxon>
        <taxon>Bacteroidota</taxon>
        <taxon>Chitinophagia</taxon>
        <taxon>Chitinophagales</taxon>
        <taxon>Chitinophagaceae</taxon>
        <taxon>Chitinophaga</taxon>
    </lineage>
</organism>
<dbReference type="Proteomes" id="UP000468388">
    <property type="component" value="Unassembled WGS sequence"/>
</dbReference>
<evidence type="ECO:0000313" key="4">
    <source>
        <dbReference type="Proteomes" id="UP000468388"/>
    </source>
</evidence>
<comment type="caution">
    <text evidence="3">The sequence shown here is derived from an EMBL/GenBank/DDBJ whole genome shotgun (WGS) entry which is preliminary data.</text>
</comment>
<dbReference type="RefSeq" id="WP_157298272.1">
    <property type="nucleotide sequence ID" value="NZ_BAAAZB010000005.1"/>
</dbReference>
<evidence type="ECO:0000313" key="3">
    <source>
        <dbReference type="EMBL" id="MVT39608.1"/>
    </source>
</evidence>
<feature type="compositionally biased region" description="Low complexity" evidence="2">
    <location>
        <begin position="532"/>
        <end position="543"/>
    </location>
</feature>
<dbReference type="InterPro" id="IPR019734">
    <property type="entry name" value="TPR_rpt"/>
</dbReference>
<dbReference type="EMBL" id="WRXO01000001">
    <property type="protein sequence ID" value="MVT39608.1"/>
    <property type="molecule type" value="Genomic_DNA"/>
</dbReference>
<name>A0A6N8J4M4_9BACT</name>
<keyword evidence="1" id="KW-0802">TPR repeat</keyword>
<dbReference type="OrthoDB" id="1522549at2"/>
<accession>A0A6N8J4M4</accession>
<dbReference type="InterPro" id="IPR011990">
    <property type="entry name" value="TPR-like_helical_dom_sf"/>
</dbReference>
<dbReference type="AlphaFoldDB" id="A0A6N8J4M4"/>
<protein>
    <submittedName>
        <fullName evidence="3">Tetratricopeptide repeat protein</fullName>
    </submittedName>
</protein>
<dbReference type="SUPFAM" id="SSF48452">
    <property type="entry name" value="TPR-like"/>
    <property type="match status" value="1"/>
</dbReference>
<sequence length="1023" mass="117004">MNHYRSVFTHISYICLVSLFLCCTVITRVNAQKRDTTSTNRPRGNSKFPQQRTMQKPLVTPAPVKVDDRRPPSEKMLEKKWTIKRRIVQNILARYNYYYHANKKLHDISHTVSRQGIDNYNYLLPFYPYSLQSLGLSKGDLDSVIEKASINIQIRDPRSKWIDDSYLVIGEAYFYQGEWDKANRTFQFINTTYAPKKKDDYKAVVGSSQNDQLSIASREKRKGIIGFFKHTYARNDAFIWRAKTLLEQKEFDEARSMLNILEHDPFFPKRLNGQLAEVQAYTLYKQERFAEAVAPMQIALKKKNNRDERARMSYILGQIYTNYNKPDSALLMFKKVIAAKPDPMMEFQARIQIAKLNVSIPGGSLDKSLAVLQKMAKKEKYILFRDAIYYTMANLVLPKDPDAAMGYLHQSLKAESNNTLQKALTYKAIADIYYTQRQYRFAKNFYDSTASVMPKEFLDTAVVNTRKRVLTDVVVRVEAIQREDSLQRIAAMPESDRNIFLEKLAANIRKDAEEKAKQAKLNAANTDQGLANNPFSTNNNNSNLGPKKDDAGDWYFYNNASKTSGYSEFKKRWGNRTLSDNWRRSQNSTASLNQGTQPEDDEGNPLGVAGKGKTKTVPADSATAKTLAAGLPLTPDDLLKSNIIIEDALFDLGKLYHDKLDNAVLGIETYDTLLQRYPRHPRKPEVMYSLYLWNNQLNHTALANSYREGVVNQYGDSKFASMIKYGGLQDANKAKKKEISAAYGEMYMAYLDCNYMGALAMKKAADTTFGLNFMQPKFDLLEAMILMKIDTCEFGRQAITDVLHKYQQDEAIHAKAQSLLDALNDRPALVVYLSMLEVDKKKNNQDTLDENISIRYPWQNPQPAFDSLKLKTATADSLKLVNNNLKIAPLPPPLKPVTLYKLNAANPHFVVLSFNRVSKALTEEALNQYTRYNAEKHAGENVQVASFVLTPTEVMIIFRLFTNEDKALDYFDDIRTSAEKIAPKIRPSDYSLFIISRDNFIQLNSTKDLDGYKKFFNDNYITQ</sequence>
<gene>
    <name evidence="3" type="ORF">GO495_03340</name>
</gene>
<proteinExistence type="predicted"/>
<dbReference type="Gene3D" id="1.25.40.10">
    <property type="entry name" value="Tetratricopeptide repeat domain"/>
    <property type="match status" value="3"/>
</dbReference>
<evidence type="ECO:0000256" key="1">
    <source>
        <dbReference type="PROSITE-ProRule" id="PRU00339"/>
    </source>
</evidence>
<feature type="compositionally biased region" description="Polar residues" evidence="2">
    <location>
        <begin position="580"/>
        <end position="597"/>
    </location>
</feature>
<dbReference type="SMART" id="SM00028">
    <property type="entry name" value="TPR"/>
    <property type="match status" value="2"/>
</dbReference>